<dbReference type="CDD" id="cd00056">
    <property type="entry name" value="ENDO3c"/>
    <property type="match status" value="1"/>
</dbReference>
<dbReference type="Pfam" id="PF00633">
    <property type="entry name" value="HHH"/>
    <property type="match status" value="1"/>
</dbReference>
<dbReference type="Pfam" id="PF00730">
    <property type="entry name" value="HhH-GPD"/>
    <property type="match status" value="1"/>
</dbReference>
<feature type="compositionally biased region" description="Low complexity" evidence="16">
    <location>
        <begin position="62"/>
        <end position="71"/>
    </location>
</feature>
<protein>
    <recommendedName>
        <fullName evidence="15">Endonuclease III homolog</fullName>
        <ecNumber evidence="15">3.2.2.-</ecNumber>
        <ecNumber evidence="15">4.2.99.18</ecNumber>
    </recommendedName>
    <alternativeName>
        <fullName evidence="15">Bifunctional DNA N-glycosylase/DNA-(apurinic or apyrimidinic site) lyase</fullName>
        <shortName evidence="15">DNA glycosylase/AP lyase</shortName>
    </alternativeName>
</protein>
<dbReference type="GO" id="GO:0140078">
    <property type="term" value="F:class I DNA-(apurinic or apyrimidinic site) endonuclease activity"/>
    <property type="evidence" value="ECO:0007669"/>
    <property type="project" value="UniProtKB-EC"/>
</dbReference>
<evidence type="ECO:0000256" key="3">
    <source>
        <dbReference type="ARBA" id="ARBA00022723"/>
    </source>
</evidence>
<evidence type="ECO:0000256" key="11">
    <source>
        <dbReference type="ARBA" id="ARBA00023239"/>
    </source>
</evidence>
<gene>
    <name evidence="18" type="primary">NTG2</name>
    <name evidence="15" type="synonym">NTH1</name>
    <name evidence="18" type="ORF">IMSHALPRED_006956</name>
</gene>
<dbReference type="SUPFAM" id="SSF48150">
    <property type="entry name" value="DNA-glycosylase"/>
    <property type="match status" value="1"/>
</dbReference>
<feature type="domain" description="HhH-GPD" evidence="17">
    <location>
        <begin position="198"/>
        <end position="350"/>
    </location>
</feature>
<keyword evidence="13 15" id="KW-0326">Glycosidase</keyword>
<dbReference type="FunFam" id="1.10.1670.10:FF:000027">
    <property type="entry name" value="Endonuclease III homolog"/>
    <property type="match status" value="1"/>
</dbReference>
<dbReference type="AlphaFoldDB" id="A0A8H3FKR6"/>
<feature type="region of interest" description="Disordered" evidence="16">
    <location>
        <begin position="39"/>
        <end position="125"/>
    </location>
</feature>
<dbReference type="Gene3D" id="1.10.1670.10">
    <property type="entry name" value="Helix-hairpin-Helix base-excision DNA repair enzymes (C-terminal)"/>
    <property type="match status" value="1"/>
</dbReference>
<feature type="compositionally biased region" description="Basic and acidic residues" evidence="16">
    <location>
        <begin position="112"/>
        <end position="122"/>
    </location>
</feature>
<dbReference type="HAMAP" id="MF_03183">
    <property type="entry name" value="Endonuclease_III_Nth"/>
    <property type="match status" value="1"/>
</dbReference>
<keyword evidence="2" id="KW-0004">4Fe-4S</keyword>
<keyword evidence="12 15" id="KW-0539">Nucleus</keyword>
<sequence length="420" mass="46226">MKTSRIARDTAKAAFSISQADYAPRRQTRAFAASLQAFTANGDVPLSSPGKKQVKREDTSDDGSLSSLSSTFDIEDAPFESSTSRKRKRGLDSPSTAVITKSASTSTRTSPRKPDVKSEDGTVGKFKKAKRLPAKRVVNDAGEVEIEAPANWEGIYDAVIEMRKKKLAPVDTMGCETLAEEHLTPRDKRFQTLIALMLSSQTKDTTNAIAMRRLQTELPSPGLTLENILEVDPVKLNELIYVVGFHNNKTRYIKAAALILRDDYAGDIPDTIEGLMSLPGVGPKMAYLCLSAAWGRTEGIGVDVHVHRITNLWGWHKTKTPEETRASLEAWLPRQRWHEINHLLVGFGQTICLPVGRKCGECVLSEKGLCPSAVVDKKKVIMKVKRNVAVAGEGSKTVEEKKIEETVVVKEEDVLAEDVK</sequence>
<reference evidence="18" key="1">
    <citation type="submission" date="2021-03" db="EMBL/GenBank/DDBJ databases">
        <authorList>
            <person name="Tagirdzhanova G."/>
        </authorList>
    </citation>
    <scope>NUCLEOTIDE SEQUENCE</scope>
</reference>
<dbReference type="InterPro" id="IPR030841">
    <property type="entry name" value="NTH1"/>
</dbReference>
<evidence type="ECO:0000256" key="7">
    <source>
        <dbReference type="ARBA" id="ARBA00023004"/>
    </source>
</evidence>
<proteinExistence type="inferred from homology"/>
<comment type="caution">
    <text evidence="15">Lacks conserved residue(s) required for the propagation of feature annotation.</text>
</comment>
<dbReference type="GO" id="GO:0005634">
    <property type="term" value="C:nucleus"/>
    <property type="evidence" value="ECO:0007669"/>
    <property type="project" value="UniProtKB-SubCell"/>
</dbReference>
<evidence type="ECO:0000259" key="17">
    <source>
        <dbReference type="SMART" id="SM00478"/>
    </source>
</evidence>
<accession>A0A8H3FKR6</accession>
<keyword evidence="4 15" id="KW-0227">DNA damage</keyword>
<dbReference type="PANTHER" id="PTHR43286:SF1">
    <property type="entry name" value="ENDONUCLEASE III-LIKE PROTEIN 1"/>
    <property type="match status" value="1"/>
</dbReference>
<evidence type="ECO:0000256" key="8">
    <source>
        <dbReference type="ARBA" id="ARBA00023014"/>
    </source>
</evidence>
<evidence type="ECO:0000256" key="15">
    <source>
        <dbReference type="HAMAP-Rule" id="MF_03183"/>
    </source>
</evidence>
<dbReference type="OrthoDB" id="2099276at2759"/>
<dbReference type="InterPro" id="IPR004036">
    <property type="entry name" value="Endonuclease-III-like_CS2"/>
</dbReference>
<keyword evidence="7" id="KW-0408">Iron</keyword>
<keyword evidence="10 15" id="KW-0234">DNA repair</keyword>
<dbReference type="PROSITE" id="PS01155">
    <property type="entry name" value="ENDONUCLEASE_III_2"/>
    <property type="match status" value="1"/>
</dbReference>
<name>A0A8H3FKR6_9LECA</name>
<dbReference type="GO" id="GO:0000703">
    <property type="term" value="F:oxidized pyrimidine nucleobase lesion DNA N-glycosylase activity"/>
    <property type="evidence" value="ECO:0007669"/>
    <property type="project" value="UniProtKB-UniRule"/>
</dbReference>
<dbReference type="EC" id="4.2.99.18" evidence="15"/>
<evidence type="ECO:0000256" key="9">
    <source>
        <dbReference type="ARBA" id="ARBA00023128"/>
    </source>
</evidence>
<evidence type="ECO:0000256" key="6">
    <source>
        <dbReference type="ARBA" id="ARBA00022946"/>
    </source>
</evidence>
<evidence type="ECO:0000256" key="5">
    <source>
        <dbReference type="ARBA" id="ARBA00022801"/>
    </source>
</evidence>
<comment type="catalytic activity">
    <reaction evidence="14 15">
        <text>2'-deoxyribonucleotide-(2'-deoxyribose 5'-phosphate)-2'-deoxyribonucleotide-DNA = a 3'-end 2'-deoxyribonucleotide-(2,3-dehydro-2,3-deoxyribose 5'-phosphate)-DNA + a 5'-end 5'-phospho-2'-deoxyribonucleoside-DNA + H(+)</text>
        <dbReference type="Rhea" id="RHEA:66592"/>
        <dbReference type="Rhea" id="RHEA-COMP:13180"/>
        <dbReference type="Rhea" id="RHEA-COMP:16897"/>
        <dbReference type="Rhea" id="RHEA-COMP:17067"/>
        <dbReference type="ChEBI" id="CHEBI:15378"/>
        <dbReference type="ChEBI" id="CHEBI:136412"/>
        <dbReference type="ChEBI" id="CHEBI:157695"/>
        <dbReference type="ChEBI" id="CHEBI:167181"/>
        <dbReference type="EC" id="4.2.99.18"/>
    </reaction>
</comment>
<dbReference type="InterPro" id="IPR023170">
    <property type="entry name" value="HhH_base_excis_C"/>
</dbReference>
<keyword evidence="3" id="KW-0479">Metal-binding</keyword>
<evidence type="ECO:0000256" key="16">
    <source>
        <dbReference type="SAM" id="MobiDB-lite"/>
    </source>
</evidence>
<dbReference type="EC" id="3.2.2.-" evidence="15"/>
<dbReference type="InterPro" id="IPR011257">
    <property type="entry name" value="DNA_glycosylase"/>
</dbReference>
<dbReference type="GO" id="GO:0005739">
    <property type="term" value="C:mitochondrion"/>
    <property type="evidence" value="ECO:0007669"/>
    <property type="project" value="UniProtKB-SubCell"/>
</dbReference>
<comment type="similarity">
    <text evidence="1 15">Belongs to the Nth/MutY family.</text>
</comment>
<evidence type="ECO:0000256" key="12">
    <source>
        <dbReference type="ARBA" id="ARBA00023242"/>
    </source>
</evidence>
<dbReference type="GO" id="GO:0046872">
    <property type="term" value="F:metal ion binding"/>
    <property type="evidence" value="ECO:0007669"/>
    <property type="project" value="UniProtKB-KW"/>
</dbReference>
<dbReference type="InterPro" id="IPR000445">
    <property type="entry name" value="HhH_motif"/>
</dbReference>
<keyword evidence="9 15" id="KW-0496">Mitochondrion</keyword>
<keyword evidence="19" id="KW-1185">Reference proteome</keyword>
<dbReference type="SMART" id="SM00478">
    <property type="entry name" value="ENDO3c"/>
    <property type="match status" value="1"/>
</dbReference>
<evidence type="ECO:0000256" key="14">
    <source>
        <dbReference type="ARBA" id="ARBA00044632"/>
    </source>
</evidence>
<evidence type="ECO:0000256" key="10">
    <source>
        <dbReference type="ARBA" id="ARBA00023204"/>
    </source>
</evidence>
<feature type="compositionally biased region" description="Polar residues" evidence="16">
    <location>
        <begin position="93"/>
        <end position="109"/>
    </location>
</feature>
<keyword evidence="11 15" id="KW-0456">Lyase</keyword>
<keyword evidence="5 15" id="KW-0378">Hydrolase</keyword>
<dbReference type="FunFam" id="1.10.340.30:FF:000014">
    <property type="entry name" value="Endonuclease III homolog"/>
    <property type="match status" value="1"/>
</dbReference>
<keyword evidence="6" id="KW-0809">Transit peptide</keyword>
<evidence type="ECO:0000256" key="2">
    <source>
        <dbReference type="ARBA" id="ARBA00022485"/>
    </source>
</evidence>
<comment type="caution">
    <text evidence="18">The sequence shown here is derived from an EMBL/GenBank/DDBJ whole genome shotgun (WGS) entry which is preliminary data.</text>
</comment>
<dbReference type="GO" id="GO:0006289">
    <property type="term" value="P:nucleotide-excision repair"/>
    <property type="evidence" value="ECO:0007669"/>
    <property type="project" value="TreeGrafter"/>
</dbReference>
<evidence type="ECO:0000256" key="13">
    <source>
        <dbReference type="ARBA" id="ARBA00023295"/>
    </source>
</evidence>
<comment type="function">
    <text evidence="15">Bifunctional DNA N-glycosylase with associated apurinic/apyrimidinic (AP) lyase function that catalyzes the first step in base excision repair (BER), the primary repair pathway for the repair of oxidative DNA damage. The DNA N-glycosylase activity releases the damaged DNA base from DNA by cleaving the N-glycosidic bond, leaving an AP site. The AP lyase activity cleaves the phosphodiester bond 3' to the AP site by a beta-elimination. Primarily recognizes and repairs oxidative base damage of pyrimidines.</text>
</comment>
<dbReference type="GO" id="GO:0051539">
    <property type="term" value="F:4 iron, 4 sulfur cluster binding"/>
    <property type="evidence" value="ECO:0007669"/>
    <property type="project" value="UniProtKB-KW"/>
</dbReference>
<dbReference type="EMBL" id="CAJPDT010000043">
    <property type="protein sequence ID" value="CAF9926416.1"/>
    <property type="molecule type" value="Genomic_DNA"/>
</dbReference>
<evidence type="ECO:0000313" key="19">
    <source>
        <dbReference type="Proteomes" id="UP000664534"/>
    </source>
</evidence>
<evidence type="ECO:0000313" key="18">
    <source>
        <dbReference type="EMBL" id="CAF9926416.1"/>
    </source>
</evidence>
<dbReference type="GO" id="GO:0006285">
    <property type="term" value="P:base-excision repair, AP site formation"/>
    <property type="evidence" value="ECO:0007669"/>
    <property type="project" value="UniProtKB-UniRule"/>
</dbReference>
<dbReference type="Gene3D" id="1.10.340.30">
    <property type="entry name" value="Hypothetical protein, domain 2"/>
    <property type="match status" value="1"/>
</dbReference>
<dbReference type="InterPro" id="IPR003265">
    <property type="entry name" value="HhH-GPD_domain"/>
</dbReference>
<organism evidence="18 19">
    <name type="scientific">Imshaugia aleurites</name>
    <dbReference type="NCBI Taxonomy" id="172621"/>
    <lineage>
        <taxon>Eukaryota</taxon>
        <taxon>Fungi</taxon>
        <taxon>Dikarya</taxon>
        <taxon>Ascomycota</taxon>
        <taxon>Pezizomycotina</taxon>
        <taxon>Lecanoromycetes</taxon>
        <taxon>OSLEUM clade</taxon>
        <taxon>Lecanoromycetidae</taxon>
        <taxon>Lecanorales</taxon>
        <taxon>Lecanorineae</taxon>
        <taxon>Parmeliaceae</taxon>
        <taxon>Imshaugia</taxon>
    </lineage>
</organism>
<comment type="subcellular location">
    <subcellularLocation>
        <location evidence="15">Nucleus</location>
    </subcellularLocation>
    <subcellularLocation>
        <location evidence="15">Mitochondrion</location>
    </subcellularLocation>
</comment>
<keyword evidence="8" id="KW-0411">Iron-sulfur</keyword>
<dbReference type="PANTHER" id="PTHR43286">
    <property type="entry name" value="ENDONUCLEASE III-LIKE PROTEIN 1"/>
    <property type="match status" value="1"/>
</dbReference>
<dbReference type="GO" id="GO:0003677">
    <property type="term" value="F:DNA binding"/>
    <property type="evidence" value="ECO:0007669"/>
    <property type="project" value="UniProtKB-UniRule"/>
</dbReference>
<evidence type="ECO:0000256" key="4">
    <source>
        <dbReference type="ARBA" id="ARBA00022763"/>
    </source>
</evidence>
<evidence type="ECO:0000256" key="1">
    <source>
        <dbReference type="ARBA" id="ARBA00008343"/>
    </source>
</evidence>
<dbReference type="Proteomes" id="UP000664534">
    <property type="component" value="Unassembled WGS sequence"/>
</dbReference>